<gene>
    <name evidence="2" type="ORF">FPHYL_11001</name>
</gene>
<comment type="caution">
    <text evidence="2">The sequence shown here is derived from an EMBL/GenBank/DDBJ whole genome shotgun (WGS) entry which is preliminary data.</text>
</comment>
<organism evidence="2 3">
    <name type="scientific">Fusarium phyllophilum</name>
    <dbReference type="NCBI Taxonomy" id="47803"/>
    <lineage>
        <taxon>Eukaryota</taxon>
        <taxon>Fungi</taxon>
        <taxon>Dikarya</taxon>
        <taxon>Ascomycota</taxon>
        <taxon>Pezizomycotina</taxon>
        <taxon>Sordariomycetes</taxon>
        <taxon>Hypocreomycetidae</taxon>
        <taxon>Hypocreales</taxon>
        <taxon>Nectriaceae</taxon>
        <taxon>Fusarium</taxon>
        <taxon>Fusarium fujikuroi species complex</taxon>
    </lineage>
</organism>
<proteinExistence type="predicted"/>
<name>A0A8H5IXG9_9HYPO</name>
<dbReference type="AlphaFoldDB" id="A0A8H5IXG9"/>
<sequence length="248" mass="27487">MDANNQLNQHVVQVDGTWQCWWLSLLEIARITGKLNPLFETPGSHFYTYWNPPEGPRAIPEVGQVPTNIVYMDQGAPIPEDKVPNPLPKPERWVYGPVWQRKIMYYLLDRDNDRAWSKPSASSIKGVRITALTTLLGHLGISDITFGTPSSSNALKVKDELNILPQGQNVLTDRSNEGVGSGHSMSGIVGSQDASGSPGDSIRVYNQSQSKQDFVTFNLQQDSQVPKKYTLVNSSGETLTWFMAVNIA</sequence>
<keyword evidence="3" id="KW-1185">Reference proteome</keyword>
<dbReference type="EMBL" id="JAAOAQ010000498">
    <property type="protein sequence ID" value="KAF5544511.1"/>
    <property type="molecule type" value="Genomic_DNA"/>
</dbReference>
<protein>
    <submittedName>
        <fullName evidence="2">Uncharacterized protein</fullName>
    </submittedName>
</protein>
<evidence type="ECO:0000256" key="1">
    <source>
        <dbReference type="SAM" id="MobiDB-lite"/>
    </source>
</evidence>
<dbReference type="OrthoDB" id="4989856at2759"/>
<evidence type="ECO:0000313" key="3">
    <source>
        <dbReference type="Proteomes" id="UP000582016"/>
    </source>
</evidence>
<accession>A0A8H5IXG9</accession>
<evidence type="ECO:0000313" key="2">
    <source>
        <dbReference type="EMBL" id="KAF5544511.1"/>
    </source>
</evidence>
<dbReference type="Proteomes" id="UP000582016">
    <property type="component" value="Unassembled WGS sequence"/>
</dbReference>
<reference evidence="2 3" key="1">
    <citation type="submission" date="2020-05" db="EMBL/GenBank/DDBJ databases">
        <title>Identification and distribution of gene clusters putatively required for synthesis of sphingolipid metabolism inhibitors in phylogenetically diverse species of the filamentous fungus Fusarium.</title>
        <authorList>
            <person name="Kim H.-S."/>
            <person name="Busman M."/>
            <person name="Brown D.W."/>
            <person name="Divon H."/>
            <person name="Uhlig S."/>
            <person name="Proctor R.H."/>
        </authorList>
    </citation>
    <scope>NUCLEOTIDE SEQUENCE [LARGE SCALE GENOMIC DNA]</scope>
    <source>
        <strain evidence="2 3">NRRL 13617</strain>
    </source>
</reference>
<feature type="region of interest" description="Disordered" evidence="1">
    <location>
        <begin position="170"/>
        <end position="203"/>
    </location>
</feature>